<dbReference type="AlphaFoldDB" id="A0A6J6A086"/>
<evidence type="ECO:0000313" key="4">
    <source>
        <dbReference type="EMBL" id="CAB4910618.1"/>
    </source>
</evidence>
<protein>
    <submittedName>
        <fullName evidence="1">Unannotated protein</fullName>
    </submittedName>
</protein>
<dbReference type="EMBL" id="CAFBOL010000072">
    <property type="protein sequence ID" value="CAB5002207.1"/>
    <property type="molecule type" value="Genomic_DNA"/>
</dbReference>
<name>A0A6J6A086_9ZZZZ</name>
<dbReference type="PROSITE" id="PS51257">
    <property type="entry name" value="PROKAR_LIPOPROTEIN"/>
    <property type="match status" value="1"/>
</dbReference>
<gene>
    <name evidence="2" type="ORF">UFOPK2656_00382</name>
    <name evidence="3" type="ORF">UFOPK3099_02965</name>
    <name evidence="4" type="ORF">UFOPK3651_00150</name>
    <name evidence="5" type="ORF">UFOPK3931_02230</name>
    <name evidence="1" type="ORF">UFOPK4189_00379</name>
</gene>
<evidence type="ECO:0000313" key="5">
    <source>
        <dbReference type="EMBL" id="CAB5002207.1"/>
    </source>
</evidence>
<dbReference type="EMBL" id="CAFAAV010000358">
    <property type="protein sequence ID" value="CAB4836011.1"/>
    <property type="molecule type" value="Genomic_DNA"/>
</dbReference>
<proteinExistence type="predicted"/>
<dbReference type="EMBL" id="CAESGF010000002">
    <property type="protein sequence ID" value="CAB4362601.1"/>
    <property type="molecule type" value="Genomic_DNA"/>
</dbReference>
<sequence>MNPPARLLARVTALGLALSLGPVLAACGGDAAQRTEAHYCTVVGEHLVDLSQPTISTPADVKRVLNAWKAVSATAPLAVQPEWEAVIRSMETAATVDPNDPASVQKVADTARSSEQAANRVLNYTMERCGAQIGTPAAAP</sequence>
<accession>A0A6J6A086</accession>
<organism evidence="1">
    <name type="scientific">freshwater metagenome</name>
    <dbReference type="NCBI Taxonomy" id="449393"/>
    <lineage>
        <taxon>unclassified sequences</taxon>
        <taxon>metagenomes</taxon>
        <taxon>ecological metagenomes</taxon>
    </lineage>
</organism>
<dbReference type="EMBL" id="CAFBMT010000001">
    <property type="protein sequence ID" value="CAB4910618.1"/>
    <property type="molecule type" value="Genomic_DNA"/>
</dbReference>
<evidence type="ECO:0000313" key="2">
    <source>
        <dbReference type="EMBL" id="CAB4706544.1"/>
    </source>
</evidence>
<reference evidence="1" key="1">
    <citation type="submission" date="2020-05" db="EMBL/GenBank/DDBJ databases">
        <authorList>
            <person name="Chiriac C."/>
            <person name="Salcher M."/>
            <person name="Ghai R."/>
            <person name="Kavagutti S V."/>
        </authorList>
    </citation>
    <scope>NUCLEOTIDE SEQUENCE</scope>
</reference>
<evidence type="ECO:0000313" key="1">
    <source>
        <dbReference type="EMBL" id="CAB4362601.1"/>
    </source>
</evidence>
<dbReference type="EMBL" id="CAEZYF010000002">
    <property type="protein sequence ID" value="CAB4706544.1"/>
    <property type="molecule type" value="Genomic_DNA"/>
</dbReference>
<evidence type="ECO:0000313" key="3">
    <source>
        <dbReference type="EMBL" id="CAB4836011.1"/>
    </source>
</evidence>